<dbReference type="Proteomes" id="UP000245802">
    <property type="component" value="Chromosome"/>
</dbReference>
<dbReference type="KEGG" id="gog:C1280_12480"/>
<evidence type="ECO:0000256" key="2">
    <source>
        <dbReference type="ARBA" id="ARBA00010961"/>
    </source>
</evidence>
<comment type="similarity">
    <text evidence="2">Belongs to the transposase mutator family.</text>
</comment>
<dbReference type="PANTHER" id="PTHR33217:SF7">
    <property type="entry name" value="TRANSPOSASE FOR INSERTION SEQUENCE ELEMENT IS1081"/>
    <property type="match status" value="1"/>
</dbReference>
<dbReference type="KEGG" id="gog:C1280_05915"/>
<evidence type="ECO:0000313" key="12">
    <source>
        <dbReference type="EMBL" id="AWM38300.1"/>
    </source>
</evidence>
<dbReference type="AlphaFoldDB" id="A0A2Z3GVM4"/>
<evidence type="ECO:0000313" key="9">
    <source>
        <dbReference type="EMBL" id="AWM37482.1"/>
    </source>
</evidence>
<feature type="compositionally biased region" description="Polar residues" evidence="6">
    <location>
        <begin position="428"/>
        <end position="442"/>
    </location>
</feature>
<evidence type="ECO:0000256" key="4">
    <source>
        <dbReference type="ARBA" id="ARBA00023125"/>
    </source>
</evidence>
<evidence type="ECO:0000259" key="7">
    <source>
        <dbReference type="Pfam" id="PF01610"/>
    </source>
</evidence>
<dbReference type="OrthoDB" id="243364at2"/>
<gene>
    <name evidence="8" type="ORF">C1280_05915</name>
    <name evidence="9" type="ORF">C1280_10955</name>
    <name evidence="10" type="ORF">C1280_12480</name>
    <name evidence="11" type="ORF">C1280_12720</name>
    <name evidence="12" type="ORF">C1280_15770</name>
</gene>
<feature type="region of interest" description="Disordered" evidence="6">
    <location>
        <begin position="428"/>
        <end position="450"/>
    </location>
</feature>
<keyword evidence="4" id="KW-0238">DNA-binding</keyword>
<dbReference type="GO" id="GO:0006313">
    <property type="term" value="P:DNA transposition"/>
    <property type="evidence" value="ECO:0007669"/>
    <property type="project" value="InterPro"/>
</dbReference>
<dbReference type="KEGG" id="gog:C1280_15770"/>
<evidence type="ECO:0000256" key="1">
    <source>
        <dbReference type="ARBA" id="ARBA00002190"/>
    </source>
</evidence>
<feature type="region of interest" description="Disordered" evidence="6">
    <location>
        <begin position="247"/>
        <end position="276"/>
    </location>
</feature>
<feature type="compositionally biased region" description="Basic residues" evidence="6">
    <location>
        <begin position="247"/>
        <end position="272"/>
    </location>
</feature>
<dbReference type="Pfam" id="PF01610">
    <property type="entry name" value="DDE_Tnp_ISL3"/>
    <property type="match status" value="1"/>
</dbReference>
<feature type="domain" description="Transposase IS204/IS1001/IS1096/IS1165 DDE" evidence="7">
    <location>
        <begin position="145"/>
        <end position="400"/>
    </location>
</feature>
<evidence type="ECO:0000313" key="10">
    <source>
        <dbReference type="EMBL" id="AWM37726.1"/>
    </source>
</evidence>
<dbReference type="EMBL" id="CP025958">
    <property type="protein sequence ID" value="AWM36606.1"/>
    <property type="molecule type" value="Genomic_DNA"/>
</dbReference>
<keyword evidence="5" id="KW-0233">DNA recombination</keyword>
<evidence type="ECO:0000313" key="8">
    <source>
        <dbReference type="EMBL" id="AWM36606.1"/>
    </source>
</evidence>
<dbReference type="InterPro" id="IPR002560">
    <property type="entry name" value="Transposase_DDE"/>
</dbReference>
<dbReference type="PANTHER" id="PTHR33217">
    <property type="entry name" value="TRANSPOSASE FOR INSERTION SEQUENCE ELEMENT IS1081"/>
    <property type="match status" value="1"/>
</dbReference>
<organism evidence="11 13">
    <name type="scientific">Gemmata obscuriglobus</name>
    <dbReference type="NCBI Taxonomy" id="114"/>
    <lineage>
        <taxon>Bacteria</taxon>
        <taxon>Pseudomonadati</taxon>
        <taxon>Planctomycetota</taxon>
        <taxon>Planctomycetia</taxon>
        <taxon>Gemmatales</taxon>
        <taxon>Gemmataceae</taxon>
        <taxon>Gemmata</taxon>
    </lineage>
</organism>
<dbReference type="EMBL" id="CP025958">
    <property type="protein sequence ID" value="AWM38300.1"/>
    <property type="molecule type" value="Genomic_DNA"/>
</dbReference>
<dbReference type="GO" id="GO:0003677">
    <property type="term" value="F:DNA binding"/>
    <property type="evidence" value="ECO:0007669"/>
    <property type="project" value="UniProtKB-KW"/>
</dbReference>
<dbReference type="EMBL" id="CP025958">
    <property type="protein sequence ID" value="AWM37726.1"/>
    <property type="molecule type" value="Genomic_DNA"/>
</dbReference>
<dbReference type="KEGG" id="gog:C1280_10955"/>
<evidence type="ECO:0000313" key="11">
    <source>
        <dbReference type="EMBL" id="AWM37773.1"/>
    </source>
</evidence>
<dbReference type="InterPro" id="IPR001207">
    <property type="entry name" value="Transposase_mutator"/>
</dbReference>
<protein>
    <submittedName>
        <fullName evidence="11">Transposase</fullName>
    </submittedName>
</protein>
<keyword evidence="3" id="KW-0815">Transposition</keyword>
<evidence type="ECO:0000256" key="5">
    <source>
        <dbReference type="ARBA" id="ARBA00023172"/>
    </source>
</evidence>
<dbReference type="KEGG" id="gog:C1280_12720"/>
<reference evidence="11 13" key="1">
    <citation type="submission" date="2018-01" db="EMBL/GenBank/DDBJ databases">
        <title>G. obscuriglobus.</title>
        <authorList>
            <person name="Franke J."/>
            <person name="Blomberg W."/>
            <person name="Selmecki A."/>
        </authorList>
    </citation>
    <scope>NUCLEOTIDE SEQUENCE [LARGE SCALE GENOMIC DNA]</scope>
    <source>
        <strain evidence="11 13">DSM 5831</strain>
    </source>
</reference>
<evidence type="ECO:0000313" key="13">
    <source>
        <dbReference type="Proteomes" id="UP000245802"/>
    </source>
</evidence>
<keyword evidence="13" id="KW-1185">Reference proteome</keyword>
<evidence type="ECO:0000256" key="3">
    <source>
        <dbReference type="ARBA" id="ARBA00022578"/>
    </source>
</evidence>
<sequence>MDRAHVRVVSKSCAPETFPCPRCGERGRRKGTHTRRVRDIAYGEIVFLELTVGEYRATCACCKTFRSQIEGIEPRAEYTNRVREAVIDRLLEDGMSAHRLQQALRRDFLLDLSDGFLSDCLDWKVRQTDMPGYRQWTLDNFSGTLCIDELHLGHRTLLLATDPIGDFPVAFAVVSANDQAHMRGFLNNLRNHGFLPQVVVTDGSNLYPTVLADLWPHARHQLCVFHVLKDINTHVFDALRRLRRALARKGGRKRRRGRPSKAQKQARARRGKTKTEQGHFVWKHRHLIVTRPEHLDGRQRRWLSQMFGYLPALRALRAFALRIYRLFDPEQSPHQARCRRAALVRDAQYQSDPDLSSALELLSAEKFDKMMAFLHSPHARRVRTNNHVERTNRRLRYLEKVRYKWRRRRTIVRFIVLALDRWHQQRLTQKQTAVTPDTQSKGVETRKPAS</sequence>
<comment type="function">
    <text evidence="1">Required for the transposition of the insertion element.</text>
</comment>
<evidence type="ECO:0000256" key="6">
    <source>
        <dbReference type="SAM" id="MobiDB-lite"/>
    </source>
</evidence>
<dbReference type="GO" id="GO:0004803">
    <property type="term" value="F:transposase activity"/>
    <property type="evidence" value="ECO:0007669"/>
    <property type="project" value="InterPro"/>
</dbReference>
<dbReference type="EMBL" id="CP025958">
    <property type="protein sequence ID" value="AWM37482.1"/>
    <property type="molecule type" value="Genomic_DNA"/>
</dbReference>
<proteinExistence type="inferred from homology"/>
<accession>A0A2Z3GVM4</accession>
<name>A0A2Z3GVM4_9BACT</name>
<dbReference type="EMBL" id="CP025958">
    <property type="protein sequence ID" value="AWM37773.1"/>
    <property type="molecule type" value="Genomic_DNA"/>
</dbReference>